<sequence length="410" mass="47444">MDRSGTPLPSKQQVKDSVNNLNKNLKSTDTLVNDYNITLRDRINSNCINIKELNSFINTFSRENLDSAYNEQKLREHTCRLKSLSKYNDSCITVQKALALSKEIDLQYKDVQQIQRAYHSSSILRKPIATSFKRVGKSLFVSLPIIPQVNHKNKTNCSKYHDNGAAMVKVSISDRFTWNKTNQYMYTSIEKNPELIHNLTDHQLDFLQECFEKVCICSAEMYYRENSSESSSEESDSEDKEDTLNVNSVSDIIFNDNIYDEQDDIIKDVELQLSVPKSLSELDKDLENVYQSDDENYSSYLDFEEFSTSPKNILMSMSDKSNNDFMEEKPFIEKLFEKKLNKVQVKADCIVKTINENVVESQRTERLNLTPTKSHIKSEKTKQQNSINVLDQMIRGESNYRSGNFVDNLF</sequence>
<dbReference type="Proteomes" id="UP000183365">
    <property type="component" value="Unassembled WGS sequence"/>
</dbReference>
<dbReference type="EMBL" id="FQNF01000108">
    <property type="protein sequence ID" value="SGZ41483.1"/>
    <property type="molecule type" value="Genomic_DNA"/>
</dbReference>
<name>A0A1L0B8M7_9ASCO</name>
<gene>
    <name evidence="1" type="ORF">HGUI_03684</name>
</gene>
<keyword evidence="2" id="KW-1185">Reference proteome</keyword>
<dbReference type="AlphaFoldDB" id="A0A1L0B8M7"/>
<proteinExistence type="predicted"/>
<accession>A0A1L0B8M7</accession>
<organism evidence="1 2">
    <name type="scientific">Hanseniaspora guilliermondii</name>
    <dbReference type="NCBI Taxonomy" id="56406"/>
    <lineage>
        <taxon>Eukaryota</taxon>
        <taxon>Fungi</taxon>
        <taxon>Dikarya</taxon>
        <taxon>Ascomycota</taxon>
        <taxon>Saccharomycotina</taxon>
        <taxon>Saccharomycetes</taxon>
        <taxon>Saccharomycodales</taxon>
        <taxon>Saccharomycodaceae</taxon>
        <taxon>Hanseniaspora</taxon>
    </lineage>
</organism>
<reference evidence="2" key="1">
    <citation type="submission" date="2016-11" db="EMBL/GenBank/DDBJ databases">
        <authorList>
            <person name="Guldener U."/>
        </authorList>
    </citation>
    <scope>NUCLEOTIDE SEQUENCE [LARGE SCALE GENOMIC DNA]</scope>
</reference>
<dbReference type="OrthoDB" id="10368502at2759"/>
<protein>
    <submittedName>
        <fullName evidence="1">Uncharacterized protein</fullName>
    </submittedName>
</protein>
<dbReference type="VEuPathDB" id="FungiDB:HGUI_03684"/>
<evidence type="ECO:0000313" key="1">
    <source>
        <dbReference type="EMBL" id="SGZ41483.1"/>
    </source>
</evidence>
<evidence type="ECO:0000313" key="2">
    <source>
        <dbReference type="Proteomes" id="UP000183365"/>
    </source>
</evidence>